<evidence type="ECO:0000259" key="1">
    <source>
        <dbReference type="Pfam" id="PF12773"/>
    </source>
</evidence>
<keyword evidence="3" id="KW-1185">Reference proteome</keyword>
<evidence type="ECO:0000313" key="2">
    <source>
        <dbReference type="EMBL" id="CCW35461.1"/>
    </source>
</evidence>
<dbReference type="InterPro" id="IPR025872">
    <property type="entry name" value="RING_finger_2_prok"/>
</dbReference>
<dbReference type="EMBL" id="HF951689">
    <property type="protein sequence ID" value="CCW35461.1"/>
    <property type="molecule type" value="Genomic_DNA"/>
</dbReference>
<dbReference type="STRING" id="454171.CP488_02449"/>
<gene>
    <name evidence="2" type="ORF">CCALI_01646</name>
</gene>
<dbReference type="KEGG" id="ccz:CCALI_01646"/>
<dbReference type="PATRIC" id="fig|1303518.3.peg.1693"/>
<accession>S0EVK9</accession>
<sequence length="211" mass="23059">MGVIEFVQNYDDLSTDQGFQFRFYCDHCRNGFMSTFEPNKLGLMGDALRAAGGFLGGFLSRAGESAYDIQRAVGGKAHDAALQTAVQEIKPLFNQCRRCGRWVCKEVCWNEARGLCKQCAPVEEEELASAQAQVVKEQIYSKLQEKDLTTEINLTAHATVTCPHCGSAVQGGKFCPECGKPLSTQTTCPQCHAQIPEGAKFCTQCGTRIGT</sequence>
<dbReference type="InParanoid" id="S0EVK9"/>
<name>S0EVK9_CHTCT</name>
<dbReference type="Proteomes" id="UP000014227">
    <property type="component" value="Chromosome I"/>
</dbReference>
<dbReference type="AlphaFoldDB" id="S0EVK9"/>
<reference evidence="3" key="1">
    <citation type="submission" date="2013-03" db="EMBL/GenBank/DDBJ databases">
        <title>Genome sequence of Chthonomonas calidirosea, the first sequenced genome from the Armatimonadetes phylum (formally candidate division OP10).</title>
        <authorList>
            <person name="Lee K.C.Y."/>
            <person name="Morgan X.C."/>
            <person name="Dunfield P.F."/>
            <person name="Tamas I."/>
            <person name="Houghton K.M."/>
            <person name="Vyssotski M."/>
            <person name="Ryan J.L.J."/>
            <person name="Lagutin K."/>
            <person name="McDonald I.R."/>
            <person name="Stott M.B."/>
        </authorList>
    </citation>
    <scope>NUCLEOTIDE SEQUENCE [LARGE SCALE GENOMIC DNA]</scope>
    <source>
        <strain evidence="3">DSM 23976 / ICMP 18418 / T49</strain>
    </source>
</reference>
<feature type="domain" description="DZANK-type" evidence="1">
    <location>
        <begin position="162"/>
        <end position="206"/>
    </location>
</feature>
<dbReference type="eggNOG" id="COG1040">
    <property type="taxonomic scope" value="Bacteria"/>
</dbReference>
<organism evidence="2 3">
    <name type="scientific">Chthonomonas calidirosea (strain DSM 23976 / ICMP 18418 / T49)</name>
    <dbReference type="NCBI Taxonomy" id="1303518"/>
    <lineage>
        <taxon>Bacteria</taxon>
        <taxon>Bacillati</taxon>
        <taxon>Armatimonadota</taxon>
        <taxon>Chthonomonadia</taxon>
        <taxon>Chthonomonadales</taxon>
        <taxon>Chthonomonadaceae</taxon>
        <taxon>Chthonomonas</taxon>
    </lineage>
</organism>
<dbReference type="HOGENOM" id="CLU_111077_0_0_0"/>
<protein>
    <submittedName>
        <fullName evidence="2">Double zinc ribbon</fullName>
    </submittedName>
</protein>
<evidence type="ECO:0000313" key="3">
    <source>
        <dbReference type="Proteomes" id="UP000014227"/>
    </source>
</evidence>
<dbReference type="OrthoDB" id="9788304at2"/>
<dbReference type="InterPro" id="IPR025874">
    <property type="entry name" value="DZR"/>
</dbReference>
<proteinExistence type="predicted"/>
<dbReference type="Pfam" id="PF14445">
    <property type="entry name" value="Prok-RING_2"/>
    <property type="match status" value="1"/>
</dbReference>
<dbReference type="Pfam" id="PF12773">
    <property type="entry name" value="DZR"/>
    <property type="match status" value="1"/>
</dbReference>
<dbReference type="RefSeq" id="WP_016482994.1">
    <property type="nucleotide sequence ID" value="NC_021487.1"/>
</dbReference>